<name>A0A8X6U1V6_NEPPI</name>
<protein>
    <submittedName>
        <fullName evidence="1">Uncharacterized protein</fullName>
    </submittedName>
</protein>
<evidence type="ECO:0000313" key="1">
    <source>
        <dbReference type="EMBL" id="GFT66669.1"/>
    </source>
</evidence>
<sequence>MKTINSSKAEADMRELRRVTGMLKGKGLLIQSSVQRMVKKFEETESFTVKYGYGRKLVPLPIRKKIATVIAENSGTPEVC</sequence>
<dbReference type="OrthoDB" id="10693912at2759"/>
<comment type="caution">
    <text evidence="1">The sequence shown here is derived from an EMBL/GenBank/DDBJ whole genome shotgun (WGS) entry which is preliminary data.</text>
</comment>
<organism evidence="1 2">
    <name type="scientific">Nephila pilipes</name>
    <name type="common">Giant wood spider</name>
    <name type="synonym">Nephila maculata</name>
    <dbReference type="NCBI Taxonomy" id="299642"/>
    <lineage>
        <taxon>Eukaryota</taxon>
        <taxon>Metazoa</taxon>
        <taxon>Ecdysozoa</taxon>
        <taxon>Arthropoda</taxon>
        <taxon>Chelicerata</taxon>
        <taxon>Arachnida</taxon>
        <taxon>Araneae</taxon>
        <taxon>Araneomorphae</taxon>
        <taxon>Entelegynae</taxon>
        <taxon>Araneoidea</taxon>
        <taxon>Nephilidae</taxon>
        <taxon>Nephila</taxon>
    </lineage>
</organism>
<dbReference type="AlphaFoldDB" id="A0A8X6U1V6"/>
<keyword evidence="2" id="KW-1185">Reference proteome</keyword>
<accession>A0A8X6U1V6</accession>
<gene>
    <name evidence="1" type="ORF">NPIL_611901</name>
</gene>
<proteinExistence type="predicted"/>
<reference evidence="1" key="1">
    <citation type="submission" date="2020-08" db="EMBL/GenBank/DDBJ databases">
        <title>Multicomponent nature underlies the extraordinary mechanical properties of spider dragline silk.</title>
        <authorList>
            <person name="Kono N."/>
            <person name="Nakamura H."/>
            <person name="Mori M."/>
            <person name="Yoshida Y."/>
            <person name="Ohtoshi R."/>
            <person name="Malay A.D."/>
            <person name="Moran D.A.P."/>
            <person name="Tomita M."/>
            <person name="Numata K."/>
            <person name="Arakawa K."/>
        </authorList>
    </citation>
    <scope>NUCLEOTIDE SEQUENCE</scope>
</reference>
<dbReference type="EMBL" id="BMAW01068982">
    <property type="protein sequence ID" value="GFT66669.1"/>
    <property type="molecule type" value="Genomic_DNA"/>
</dbReference>
<evidence type="ECO:0000313" key="2">
    <source>
        <dbReference type="Proteomes" id="UP000887013"/>
    </source>
</evidence>
<dbReference type="Proteomes" id="UP000887013">
    <property type="component" value="Unassembled WGS sequence"/>
</dbReference>